<protein>
    <submittedName>
        <fullName evidence="4">Pathogenesis-related protein3</fullName>
    </submittedName>
</protein>
<keyword evidence="7" id="KW-1267">Proteomics identification</keyword>
<reference evidence="5" key="4">
    <citation type="submission" date="2021-05" db="UniProtKB">
        <authorList>
            <consortium name="EnsemblPlants"/>
        </authorList>
    </citation>
    <scope>IDENTIFICATION</scope>
    <source>
        <strain evidence="5">cv. B73</strain>
    </source>
</reference>
<dbReference type="Gramene" id="Zm00001eb167690_T003">
    <property type="protein sequence ID" value="Zm00001eb167690_P003"/>
    <property type="gene ID" value="Zm00001eb167690"/>
</dbReference>
<dbReference type="InterPro" id="IPR001153">
    <property type="entry name" value="Barwin_dom"/>
</dbReference>
<dbReference type="Pfam" id="PF00967">
    <property type="entry name" value="Barwin"/>
    <property type="match status" value="1"/>
</dbReference>
<dbReference type="GO" id="GO:0050832">
    <property type="term" value="P:defense response to fungus"/>
    <property type="evidence" value="ECO:0007669"/>
    <property type="project" value="InterPro"/>
</dbReference>
<feature type="signal peptide" evidence="2">
    <location>
        <begin position="1"/>
        <end position="31"/>
    </location>
</feature>
<dbReference type="OrthoDB" id="5985073at2759"/>
<gene>
    <name evidence="5" type="primary">LOC103652813</name>
    <name evidence="4" type="ORF">ZEAMMB73_Zm00001d048947</name>
</gene>
<feature type="domain" description="Barwin" evidence="3">
    <location>
        <begin position="32"/>
        <end position="175"/>
    </location>
</feature>
<dbReference type="EMBL" id="CM000780">
    <property type="protein sequence ID" value="AQK49229.1"/>
    <property type="molecule type" value="Genomic_DNA"/>
</dbReference>
<proteinExistence type="evidence at protein level"/>
<dbReference type="PROSITE" id="PS51174">
    <property type="entry name" value="BARWIN_3"/>
    <property type="match status" value="1"/>
</dbReference>
<evidence type="ECO:0000259" key="3">
    <source>
        <dbReference type="PROSITE" id="PS51174"/>
    </source>
</evidence>
<dbReference type="SMR" id="K7UPV6"/>
<dbReference type="Proteomes" id="UP000007305">
    <property type="component" value="Chromosome 4"/>
</dbReference>
<dbReference type="GO" id="GO:0004540">
    <property type="term" value="F:RNA nuclease activity"/>
    <property type="evidence" value="ECO:0007669"/>
    <property type="project" value="InterPro"/>
</dbReference>
<evidence type="ECO:0000313" key="4">
    <source>
        <dbReference type="EMBL" id="AQK49229.1"/>
    </source>
</evidence>
<dbReference type="PANTHER" id="PTHR46351">
    <property type="entry name" value="WOUND-INDUCED PROTEIN WIN2"/>
    <property type="match status" value="1"/>
</dbReference>
<evidence type="ECO:0000313" key="6">
    <source>
        <dbReference type="Proteomes" id="UP000007305"/>
    </source>
</evidence>
<evidence type="ECO:0000313" key="5">
    <source>
        <dbReference type="EnsemblPlants" id="Zm00001eb167690_P003"/>
    </source>
</evidence>
<dbReference type="InterPro" id="IPR036908">
    <property type="entry name" value="RlpA-like_sf"/>
</dbReference>
<accession>K7UPV6</accession>
<dbReference type="InterPro" id="IPR044301">
    <property type="entry name" value="PR4"/>
</dbReference>
<evidence type="ECO:0007829" key="7">
    <source>
        <dbReference type="PeptideAtlas" id="K7UPV6"/>
    </source>
</evidence>
<keyword evidence="6" id="KW-1185">Reference proteome</keyword>
<dbReference type="HOGENOM" id="CLU_117368_0_0_1"/>
<keyword evidence="2" id="KW-0732">Signal</keyword>
<dbReference type="ExpressionAtlas" id="K7UPV6">
    <property type="expression patterns" value="baseline and differential"/>
</dbReference>
<dbReference type="OMA" id="HIYNPAQ"/>
<reference evidence="6" key="1">
    <citation type="journal article" date="2009" name="Science">
        <title>The B73 maize genome: complexity, diversity, and dynamics.</title>
        <authorList>
            <person name="Schnable P.S."/>
            <person name="Ware D."/>
            <person name="Fulton R.S."/>
            <person name="Stein J.C."/>
            <person name="Wei F."/>
            <person name="Pasternak S."/>
            <person name="Liang C."/>
            <person name="Zhang J."/>
            <person name="Fulton L."/>
            <person name="Graves T.A."/>
            <person name="Minx P."/>
            <person name="Reily A.D."/>
            <person name="Courtney L."/>
            <person name="Kruchowski S.S."/>
            <person name="Tomlinson C."/>
            <person name="Strong C."/>
            <person name="Delehaunty K."/>
            <person name="Fronick C."/>
            <person name="Courtney B."/>
            <person name="Rock S.M."/>
            <person name="Belter E."/>
            <person name="Du F."/>
            <person name="Kim K."/>
            <person name="Abbott R.M."/>
            <person name="Cotton M."/>
            <person name="Levy A."/>
            <person name="Marchetto P."/>
            <person name="Ochoa K."/>
            <person name="Jackson S.M."/>
            <person name="Gillam B."/>
            <person name="Chen W."/>
            <person name="Yan L."/>
            <person name="Higginbotham J."/>
            <person name="Cardenas M."/>
            <person name="Waligorski J."/>
            <person name="Applebaum E."/>
            <person name="Phelps L."/>
            <person name="Falcone J."/>
            <person name="Kanchi K."/>
            <person name="Thane T."/>
            <person name="Scimone A."/>
            <person name="Thane N."/>
            <person name="Henke J."/>
            <person name="Wang T."/>
            <person name="Ruppert J."/>
            <person name="Shah N."/>
            <person name="Rotter K."/>
            <person name="Hodges J."/>
            <person name="Ingenthron E."/>
            <person name="Cordes M."/>
            <person name="Kohlberg S."/>
            <person name="Sgro J."/>
            <person name="Delgado B."/>
            <person name="Mead K."/>
            <person name="Chinwalla A."/>
            <person name="Leonard S."/>
            <person name="Crouse K."/>
            <person name="Collura K."/>
            <person name="Kudrna D."/>
            <person name="Currie J."/>
            <person name="He R."/>
            <person name="Angelova A."/>
            <person name="Rajasekar S."/>
            <person name="Mueller T."/>
            <person name="Lomeli R."/>
            <person name="Scara G."/>
            <person name="Ko A."/>
            <person name="Delaney K."/>
            <person name="Wissotski M."/>
            <person name="Lopez G."/>
            <person name="Campos D."/>
            <person name="Braidotti M."/>
            <person name="Ashley E."/>
            <person name="Golser W."/>
            <person name="Kim H."/>
            <person name="Lee S."/>
            <person name="Lin J."/>
            <person name="Dujmic Z."/>
            <person name="Kim W."/>
            <person name="Talag J."/>
            <person name="Zuccolo A."/>
            <person name="Fan C."/>
            <person name="Sebastian A."/>
            <person name="Kramer M."/>
            <person name="Spiegel L."/>
            <person name="Nascimento L."/>
            <person name="Zutavern T."/>
            <person name="Miller B."/>
            <person name="Ambroise C."/>
            <person name="Muller S."/>
            <person name="Spooner W."/>
            <person name="Narechania A."/>
            <person name="Ren L."/>
            <person name="Wei S."/>
            <person name="Kumari S."/>
            <person name="Faga B."/>
            <person name="Levy M.J."/>
            <person name="McMahan L."/>
            <person name="Van Buren P."/>
            <person name="Vaughn M.W."/>
            <person name="Ying K."/>
            <person name="Yeh C.-T."/>
            <person name="Emrich S.J."/>
            <person name="Jia Y."/>
            <person name="Kalyanaraman A."/>
            <person name="Hsia A.-P."/>
            <person name="Barbazuk W.B."/>
            <person name="Baucom R.S."/>
            <person name="Brutnell T.P."/>
            <person name="Carpita N.C."/>
            <person name="Chaparro C."/>
            <person name="Chia J.-M."/>
            <person name="Deragon J.-M."/>
            <person name="Estill J.C."/>
            <person name="Fu Y."/>
            <person name="Jeddeloh J.A."/>
            <person name="Han Y."/>
            <person name="Lee H."/>
            <person name="Li P."/>
            <person name="Lisch D.R."/>
            <person name="Liu S."/>
            <person name="Liu Z."/>
            <person name="Nagel D.H."/>
            <person name="McCann M.C."/>
            <person name="SanMiguel P."/>
            <person name="Myers A.M."/>
            <person name="Nettleton D."/>
            <person name="Nguyen J."/>
            <person name="Penning B.W."/>
            <person name="Ponnala L."/>
            <person name="Schneider K.L."/>
            <person name="Schwartz D.C."/>
            <person name="Sharma A."/>
            <person name="Soderlund C."/>
            <person name="Springer N.M."/>
            <person name="Sun Q."/>
            <person name="Wang H."/>
            <person name="Waterman M."/>
            <person name="Westerman R."/>
            <person name="Wolfgruber T.K."/>
            <person name="Yang L."/>
            <person name="Yu Y."/>
            <person name="Zhang L."/>
            <person name="Zhou S."/>
            <person name="Zhu Q."/>
            <person name="Bennetzen J.L."/>
            <person name="Dawe R.K."/>
            <person name="Jiang J."/>
            <person name="Jiang N."/>
            <person name="Presting G.G."/>
            <person name="Wessler S.R."/>
            <person name="Aluru S."/>
            <person name="Martienssen R.A."/>
            <person name="Clifton S.W."/>
            <person name="McCombie W.R."/>
            <person name="Wing R.A."/>
            <person name="Wilson R.K."/>
        </authorList>
    </citation>
    <scope>NUCLEOTIDE SEQUENCE [LARGE SCALE GENOMIC DNA]</scope>
    <source>
        <strain evidence="6">cv. B73</strain>
    </source>
</reference>
<dbReference type="GO" id="GO:0042742">
    <property type="term" value="P:defense response to bacterium"/>
    <property type="evidence" value="ECO:0007669"/>
    <property type="project" value="InterPro"/>
</dbReference>
<reference evidence="5" key="3">
    <citation type="submission" date="2019-07" db="EMBL/GenBank/DDBJ databases">
        <authorList>
            <person name="Seetharam A."/>
            <person name="Woodhouse M."/>
            <person name="Cannon E."/>
        </authorList>
    </citation>
    <scope>NUCLEOTIDE SEQUENCE [LARGE SCALE GENOMIC DNA]</scope>
    <source>
        <strain evidence="5">cv. B73</strain>
    </source>
</reference>
<evidence type="ECO:0000256" key="2">
    <source>
        <dbReference type="SAM" id="SignalP"/>
    </source>
</evidence>
<organism evidence="4">
    <name type="scientific">Zea mays</name>
    <name type="common">Maize</name>
    <dbReference type="NCBI Taxonomy" id="4577"/>
    <lineage>
        <taxon>Eukaryota</taxon>
        <taxon>Viridiplantae</taxon>
        <taxon>Streptophyta</taxon>
        <taxon>Embryophyta</taxon>
        <taxon>Tracheophyta</taxon>
        <taxon>Spermatophyta</taxon>
        <taxon>Magnoliopsida</taxon>
        <taxon>Liliopsida</taxon>
        <taxon>Poales</taxon>
        <taxon>Poaceae</taxon>
        <taxon>PACMAD clade</taxon>
        <taxon>Panicoideae</taxon>
        <taxon>Andropogonodae</taxon>
        <taxon>Andropogoneae</taxon>
        <taxon>Tripsacinae</taxon>
        <taxon>Zea</taxon>
    </lineage>
</organism>
<dbReference type="SUPFAM" id="SSF50685">
    <property type="entry name" value="Barwin-like endoglucanases"/>
    <property type="match status" value="1"/>
</dbReference>
<dbReference type="PANTHER" id="PTHR46351:SF6">
    <property type="entry name" value="PATHOGENESIS-RELATED PROTEIN PR-4A"/>
    <property type="match status" value="1"/>
</dbReference>
<dbReference type="EnsemblPlants" id="Zm00001eb167690_T003">
    <property type="protein sequence ID" value="Zm00001eb167690_P003"/>
    <property type="gene ID" value="Zm00001eb167690"/>
</dbReference>
<name>K7UPV6_MAIZE</name>
<sequence>MAAAAAMMVSGGRAALAVAGVLCAVAAMAAAQQASNVRATYHLYNPAQNGWDLNRVSAYCATWDADKPLSWRQKHGWTAFCGPAGQKGQAACGKCIRVCGSATFTFPPAGLSQAIVGLLQVKNRATGASIVARIVDQCSNGGLDLDYETVFKKIDTNGQGYQMGHLNVDYQFVAC</sequence>
<dbReference type="Gene3D" id="2.40.40.10">
    <property type="entry name" value="RlpA-like domain"/>
    <property type="match status" value="2"/>
</dbReference>
<reference evidence="4" key="2">
    <citation type="submission" date="2015-12" db="EMBL/GenBank/DDBJ databases">
        <title>Update maize B73 reference genome by single molecule sequencing technologies.</title>
        <authorList>
            <consortium name="Maize Genome Sequencing Project"/>
            <person name="Ware D."/>
        </authorList>
    </citation>
    <scope>NUCLEOTIDE SEQUENCE</scope>
    <source>
        <tissue evidence="4">Seedling</tissue>
    </source>
</reference>
<feature type="chain" id="PRO_5010835836" evidence="2">
    <location>
        <begin position="32"/>
        <end position="175"/>
    </location>
</feature>
<dbReference type="STRING" id="4577.K7UPV6"/>
<dbReference type="AlphaFoldDB" id="K7UPV6"/>
<dbReference type="PRINTS" id="PR00602">
    <property type="entry name" value="BARWIN"/>
</dbReference>
<evidence type="ECO:0000256" key="1">
    <source>
        <dbReference type="ARBA" id="ARBA00023157"/>
    </source>
</evidence>
<keyword evidence="1" id="KW-1015">Disulfide bond</keyword>